<dbReference type="GO" id="GO:0000460">
    <property type="term" value="P:maturation of 5.8S rRNA"/>
    <property type="evidence" value="ECO:0007669"/>
    <property type="project" value="TreeGrafter"/>
</dbReference>
<proteinExistence type="predicted"/>
<accession>W4KQK3</accession>
<dbReference type="Proteomes" id="UP000030671">
    <property type="component" value="Unassembled WGS sequence"/>
</dbReference>
<dbReference type="AlphaFoldDB" id="W4KQK3"/>
<reference evidence="1 2" key="1">
    <citation type="journal article" date="2012" name="New Phytol.">
        <title>Insight into trade-off between wood decay and parasitism from the genome of a fungal forest pathogen.</title>
        <authorList>
            <person name="Olson A."/>
            <person name="Aerts A."/>
            <person name="Asiegbu F."/>
            <person name="Belbahri L."/>
            <person name="Bouzid O."/>
            <person name="Broberg A."/>
            <person name="Canback B."/>
            <person name="Coutinho P.M."/>
            <person name="Cullen D."/>
            <person name="Dalman K."/>
            <person name="Deflorio G."/>
            <person name="van Diepen L.T."/>
            <person name="Dunand C."/>
            <person name="Duplessis S."/>
            <person name="Durling M."/>
            <person name="Gonthier P."/>
            <person name="Grimwood J."/>
            <person name="Fossdal C.G."/>
            <person name="Hansson D."/>
            <person name="Henrissat B."/>
            <person name="Hietala A."/>
            <person name="Himmelstrand K."/>
            <person name="Hoffmeister D."/>
            <person name="Hogberg N."/>
            <person name="James T.Y."/>
            <person name="Karlsson M."/>
            <person name="Kohler A."/>
            <person name="Kues U."/>
            <person name="Lee Y.H."/>
            <person name="Lin Y.C."/>
            <person name="Lind M."/>
            <person name="Lindquist E."/>
            <person name="Lombard V."/>
            <person name="Lucas S."/>
            <person name="Lunden K."/>
            <person name="Morin E."/>
            <person name="Murat C."/>
            <person name="Park J."/>
            <person name="Raffaello T."/>
            <person name="Rouze P."/>
            <person name="Salamov A."/>
            <person name="Schmutz J."/>
            <person name="Solheim H."/>
            <person name="Stahlberg J."/>
            <person name="Velez H."/>
            <person name="de Vries R.P."/>
            <person name="Wiebenga A."/>
            <person name="Woodward S."/>
            <person name="Yakovlev I."/>
            <person name="Garbelotto M."/>
            <person name="Martin F."/>
            <person name="Grigoriev I.V."/>
            <person name="Stenlid J."/>
        </authorList>
    </citation>
    <scope>NUCLEOTIDE SEQUENCE [LARGE SCALE GENOMIC DNA]</scope>
    <source>
        <strain evidence="1 2">TC 32-1</strain>
    </source>
</reference>
<dbReference type="Pfam" id="PF04031">
    <property type="entry name" value="Las1"/>
    <property type="match status" value="1"/>
</dbReference>
<evidence type="ECO:0008006" key="3">
    <source>
        <dbReference type="Google" id="ProtNLM"/>
    </source>
</evidence>
<dbReference type="STRING" id="747525.W4KQK3"/>
<evidence type="ECO:0000313" key="1">
    <source>
        <dbReference type="EMBL" id="ETW87685.1"/>
    </source>
</evidence>
<dbReference type="GeneID" id="20669566"/>
<dbReference type="KEGG" id="hir:HETIRDRAFT_308268"/>
<protein>
    <recommendedName>
        <fullName evidence="3">Las1-domain-containing protein</fullName>
    </recommendedName>
</protein>
<dbReference type="PANTHER" id="PTHR15002:SF0">
    <property type="entry name" value="RIBOSOMAL BIOGENESIS PROTEIN LAS1L"/>
    <property type="match status" value="1"/>
</dbReference>
<dbReference type="GO" id="GO:0030687">
    <property type="term" value="C:preribosome, large subunit precursor"/>
    <property type="evidence" value="ECO:0007669"/>
    <property type="project" value="TreeGrafter"/>
</dbReference>
<keyword evidence="2" id="KW-1185">Reference proteome</keyword>
<dbReference type="InParanoid" id="W4KQK3"/>
<dbReference type="RefSeq" id="XP_009541554.1">
    <property type="nucleotide sequence ID" value="XM_009543259.1"/>
</dbReference>
<dbReference type="PANTHER" id="PTHR15002">
    <property type="entry name" value="RIBOSOMAL BIOGENESIS PROTEIN LAS1L"/>
    <property type="match status" value="1"/>
</dbReference>
<gene>
    <name evidence="1" type="ORF">HETIRDRAFT_308268</name>
</gene>
<name>W4KQK3_HETIT</name>
<dbReference type="EMBL" id="KI925454">
    <property type="protein sequence ID" value="ETW87685.1"/>
    <property type="molecule type" value="Genomic_DNA"/>
</dbReference>
<organism evidence="1 2">
    <name type="scientific">Heterobasidion irregulare (strain TC 32-1)</name>
    <dbReference type="NCBI Taxonomy" id="747525"/>
    <lineage>
        <taxon>Eukaryota</taxon>
        <taxon>Fungi</taxon>
        <taxon>Dikarya</taxon>
        <taxon>Basidiomycota</taxon>
        <taxon>Agaricomycotina</taxon>
        <taxon>Agaricomycetes</taxon>
        <taxon>Russulales</taxon>
        <taxon>Bondarzewiaceae</taxon>
        <taxon>Heterobasidion</taxon>
        <taxon>Heterobasidion annosum species complex</taxon>
    </lineage>
</organism>
<dbReference type="InterPro" id="IPR007174">
    <property type="entry name" value="Las1"/>
</dbReference>
<dbReference type="eggNOG" id="KOG2425">
    <property type="taxonomic scope" value="Eukaryota"/>
</dbReference>
<evidence type="ECO:0000313" key="2">
    <source>
        <dbReference type="Proteomes" id="UP000030671"/>
    </source>
</evidence>
<dbReference type="GO" id="GO:0004519">
    <property type="term" value="F:endonuclease activity"/>
    <property type="evidence" value="ECO:0007669"/>
    <property type="project" value="InterPro"/>
</dbReference>
<dbReference type="FunCoup" id="W4KQK3">
    <property type="interactions" value="8"/>
</dbReference>
<dbReference type="GO" id="GO:0000470">
    <property type="term" value="P:maturation of LSU-rRNA"/>
    <property type="evidence" value="ECO:0007669"/>
    <property type="project" value="TreeGrafter"/>
</dbReference>
<sequence length="523" mass="56599">MKLPRRTPWASLAELDQICAWVYTDEYDLVAQTLAVERLAAWKAVTALPHALESLLALLTALLHDAHASALSSSSLSPSSSSETPLSQPRGAHALSVRQDYAAALIRLVNGLVDPLQVGAYARSIAAIAAQLGLPAWLVELRHAATHEDLPSLELLRNAARESMSWLLHNYFLPTLNPSMDRAAQSTASLHPLTSTLKQYKSLLKLTTRDATLRAKHRTEIEQALRDVERWIAEAMVAADGDLAWEMGGATADEAGEDAEEDGKERWALERLCDALLERGVLVPVSKKKRTPSKSAFHPPPSSLAIWTTLLAHLRLHHPTLPSILMSRIISHLLTDASTASSAFDADANPDVRLDDPSYDLCLASWAMWLIDGGEQDAESAVRKDDAFVMLANGLGPRMDRASKARAGARSLFRALCASDPHLAELSSTILGDHDTVPPTPAAGLWSDDAMAIMDERLKIILATRTENSLDSITDNDYPEDDDGSTVAAPLTGSASLPSGWRLLNPASGWKPCPIGVYVGELV</sequence>
<dbReference type="HOGENOM" id="CLU_031483_0_0_1"/>
<dbReference type="GO" id="GO:0090730">
    <property type="term" value="C:Las1 complex"/>
    <property type="evidence" value="ECO:0007669"/>
    <property type="project" value="InterPro"/>
</dbReference>
<dbReference type="OrthoDB" id="10263222at2759"/>